<dbReference type="GO" id="GO:0046982">
    <property type="term" value="F:protein heterodimerization activity"/>
    <property type="evidence" value="ECO:0007669"/>
    <property type="project" value="InterPro"/>
</dbReference>
<dbReference type="EMBL" id="DS985244">
    <property type="protein sequence ID" value="EDV25312.1"/>
    <property type="molecule type" value="Genomic_DNA"/>
</dbReference>
<dbReference type="GO" id="GO:0005669">
    <property type="term" value="C:transcription factor TFIID complex"/>
    <property type="evidence" value="ECO:0000318"/>
    <property type="project" value="GO_Central"/>
</dbReference>
<keyword evidence="5" id="KW-0539">Nucleus</keyword>
<dbReference type="eggNOG" id="KOG3334">
    <property type="taxonomic scope" value="Eukaryota"/>
</dbReference>
<sequence>KNYPKDALVIATILKEMGVRDYEPRVVSQLLELIYRYVSDILDDAAIYSNHAQKKQLDADDTRLAIKNFIDQSFTSPPPRDFLVGVARQRNDTPLPIVQVKNGLRLPPERYCMSSANYHL</sequence>
<dbReference type="RefSeq" id="XP_002111345.1">
    <property type="nucleotide sequence ID" value="XM_002111309.1"/>
</dbReference>
<dbReference type="InParanoid" id="B3RUC6"/>
<dbReference type="PhylomeDB" id="B3RUC6"/>
<organism evidence="6 7">
    <name type="scientific">Trichoplax adhaerens</name>
    <name type="common">Trichoplax reptans</name>
    <dbReference type="NCBI Taxonomy" id="10228"/>
    <lineage>
        <taxon>Eukaryota</taxon>
        <taxon>Metazoa</taxon>
        <taxon>Placozoa</taxon>
        <taxon>Uniplacotomia</taxon>
        <taxon>Trichoplacea</taxon>
        <taxon>Trichoplacidae</taxon>
        <taxon>Trichoplax</taxon>
    </lineage>
</organism>
<comment type="similarity">
    <text evidence="2">Belongs to the TAF9 family.</text>
</comment>
<protein>
    <submittedName>
        <fullName evidence="6">Uncharacterized protein</fullName>
    </submittedName>
</protein>
<evidence type="ECO:0000256" key="3">
    <source>
        <dbReference type="ARBA" id="ARBA00023015"/>
    </source>
</evidence>
<keyword evidence="7" id="KW-1185">Reference proteome</keyword>
<evidence type="ECO:0000256" key="4">
    <source>
        <dbReference type="ARBA" id="ARBA00023163"/>
    </source>
</evidence>
<dbReference type="OrthoDB" id="341924at2759"/>
<dbReference type="CDD" id="cd07979">
    <property type="entry name" value="HFD_TAF9"/>
    <property type="match status" value="1"/>
</dbReference>
<dbReference type="PANTHER" id="PTHR48068">
    <property type="entry name" value="TAF9 RNA POLYMERASE II, TATA BOX-BINDING PROTEIN (TBP)-ASSOCIATED FACTOR"/>
    <property type="match status" value="1"/>
</dbReference>
<dbReference type="InterPro" id="IPR051431">
    <property type="entry name" value="TFIID_subunit_9"/>
</dbReference>
<dbReference type="SUPFAM" id="SSF47113">
    <property type="entry name" value="Histone-fold"/>
    <property type="match status" value="1"/>
</dbReference>
<feature type="non-terminal residue" evidence="6">
    <location>
        <position position="120"/>
    </location>
</feature>
<dbReference type="Pfam" id="PF02291">
    <property type="entry name" value="TFIID-31kDa"/>
    <property type="match status" value="1"/>
</dbReference>
<evidence type="ECO:0000256" key="5">
    <source>
        <dbReference type="ARBA" id="ARBA00023242"/>
    </source>
</evidence>
<dbReference type="HOGENOM" id="CLU_068315_3_1_1"/>
<feature type="non-terminal residue" evidence="6">
    <location>
        <position position="1"/>
    </location>
</feature>
<dbReference type="InterPro" id="IPR009072">
    <property type="entry name" value="Histone-fold"/>
</dbReference>
<dbReference type="Proteomes" id="UP000009022">
    <property type="component" value="Unassembled WGS sequence"/>
</dbReference>
<accession>B3RUC6</accession>
<dbReference type="AlphaFoldDB" id="B3RUC6"/>
<dbReference type="KEGG" id="tad:TRIADDRAFT_7341"/>
<evidence type="ECO:0000313" key="7">
    <source>
        <dbReference type="Proteomes" id="UP000009022"/>
    </source>
</evidence>
<dbReference type="GO" id="GO:0051123">
    <property type="term" value="P:RNA polymerase II preinitiation complex assembly"/>
    <property type="evidence" value="ECO:0000318"/>
    <property type="project" value="GO_Central"/>
</dbReference>
<dbReference type="FunFam" id="1.10.20.10:FF:000018">
    <property type="entry name" value="Transcription initiation factor TFIID subunit 9"/>
    <property type="match status" value="1"/>
</dbReference>
<dbReference type="GeneID" id="6753033"/>
<evidence type="ECO:0000313" key="6">
    <source>
        <dbReference type="EMBL" id="EDV25312.1"/>
    </source>
</evidence>
<dbReference type="GO" id="GO:0000124">
    <property type="term" value="C:SAGA complex"/>
    <property type="evidence" value="ECO:0000318"/>
    <property type="project" value="GO_Central"/>
</dbReference>
<proteinExistence type="inferred from homology"/>
<comment type="subcellular location">
    <subcellularLocation>
        <location evidence="1">Nucleus</location>
    </subcellularLocation>
</comment>
<dbReference type="CTD" id="6753033"/>
<dbReference type="GO" id="GO:0003713">
    <property type="term" value="F:transcription coactivator activity"/>
    <property type="evidence" value="ECO:0000318"/>
    <property type="project" value="GO_Central"/>
</dbReference>
<evidence type="ECO:0000256" key="2">
    <source>
        <dbReference type="ARBA" id="ARBA00007646"/>
    </source>
</evidence>
<dbReference type="OMA" id="PHDAQVM"/>
<dbReference type="InterPro" id="IPR003162">
    <property type="entry name" value="TFIID-31"/>
</dbReference>
<dbReference type="Gene3D" id="1.10.20.10">
    <property type="entry name" value="Histone, subunit A"/>
    <property type="match status" value="1"/>
</dbReference>
<evidence type="ECO:0000256" key="1">
    <source>
        <dbReference type="ARBA" id="ARBA00004123"/>
    </source>
</evidence>
<gene>
    <name evidence="6" type="ORF">TRIADDRAFT_7341</name>
</gene>
<dbReference type="PANTHER" id="PTHR48068:SF4">
    <property type="entry name" value="TATA-BOX BINDING PROTEIN ASSOCIATED FACTOR 9"/>
    <property type="match status" value="1"/>
</dbReference>
<reference evidence="6 7" key="1">
    <citation type="journal article" date="2008" name="Nature">
        <title>The Trichoplax genome and the nature of placozoans.</title>
        <authorList>
            <person name="Srivastava M."/>
            <person name="Begovic E."/>
            <person name="Chapman J."/>
            <person name="Putnam N.H."/>
            <person name="Hellsten U."/>
            <person name="Kawashima T."/>
            <person name="Kuo A."/>
            <person name="Mitros T."/>
            <person name="Salamov A."/>
            <person name="Carpenter M.L."/>
            <person name="Signorovitch A.Y."/>
            <person name="Moreno M.A."/>
            <person name="Kamm K."/>
            <person name="Grimwood J."/>
            <person name="Schmutz J."/>
            <person name="Shapiro H."/>
            <person name="Grigoriev I.V."/>
            <person name="Buss L.W."/>
            <person name="Schierwater B."/>
            <person name="Dellaporta S.L."/>
            <person name="Rokhsar D.S."/>
        </authorList>
    </citation>
    <scope>NUCLEOTIDE SEQUENCE [LARGE SCALE GENOMIC DNA]</scope>
    <source>
        <strain evidence="6 7">Grell-BS-1999</strain>
    </source>
</reference>
<name>B3RUC6_TRIAD</name>
<keyword evidence="3" id="KW-0805">Transcription regulation</keyword>
<keyword evidence="4" id="KW-0804">Transcription</keyword>
<dbReference type="STRING" id="10228.B3RUC6"/>